<dbReference type="InterPro" id="IPR036977">
    <property type="entry name" value="DNA_primase_Znf_CHC2"/>
</dbReference>
<dbReference type="GO" id="GO:0000428">
    <property type="term" value="C:DNA-directed RNA polymerase complex"/>
    <property type="evidence" value="ECO:0007669"/>
    <property type="project" value="UniProtKB-KW"/>
</dbReference>
<evidence type="ECO:0000313" key="5">
    <source>
        <dbReference type="Proteomes" id="UP000239239"/>
    </source>
</evidence>
<dbReference type="GO" id="GO:0003899">
    <property type="term" value="F:DNA-directed RNA polymerase activity"/>
    <property type="evidence" value="ECO:0007669"/>
    <property type="project" value="UniProtKB-UniRule"/>
</dbReference>
<comment type="caution">
    <text evidence="4">The sequence shown here is derived from an EMBL/GenBank/DDBJ whole genome shotgun (WGS) entry which is preliminary data.</text>
</comment>
<organism evidence="4 5">
    <name type="scientific">Legionella pneumophila</name>
    <dbReference type="NCBI Taxonomy" id="446"/>
    <lineage>
        <taxon>Bacteria</taxon>
        <taxon>Pseudomonadati</taxon>
        <taxon>Pseudomonadota</taxon>
        <taxon>Gammaproteobacteria</taxon>
        <taxon>Legionellales</taxon>
        <taxon>Legionellaceae</taxon>
        <taxon>Legionella</taxon>
    </lineage>
</organism>
<dbReference type="InterPro" id="IPR013173">
    <property type="entry name" value="DNA_primase_DnaG_DnaB-bd_dom"/>
</dbReference>
<evidence type="ECO:0000313" key="4">
    <source>
        <dbReference type="EMBL" id="PPK29792.1"/>
    </source>
</evidence>
<dbReference type="FunFam" id="3.90.580.10:FF:000001">
    <property type="entry name" value="DNA primase"/>
    <property type="match status" value="1"/>
</dbReference>
<keyword evidence="1 2" id="KW-0479">Metal-binding</keyword>
<dbReference type="InterPro" id="IPR013264">
    <property type="entry name" value="DNAG_N"/>
</dbReference>
<keyword evidence="1 2" id="KW-0240">DNA-directed RNA polymerase</keyword>
<keyword evidence="1 2" id="KW-0639">Primosome</keyword>
<dbReference type="CDD" id="cd03364">
    <property type="entry name" value="TOPRIM_DnaG_primases"/>
    <property type="match status" value="1"/>
</dbReference>
<reference evidence="4 5" key="1">
    <citation type="submission" date="2018-02" db="EMBL/GenBank/DDBJ databases">
        <title>Draft genome sequences of four Legionella pneumophila clinical strains isolated in Ontario.</title>
        <authorList>
            <person name="Fortuna A."/>
            <person name="Ramnarine R."/>
            <person name="Li A."/>
            <person name="Frantz C."/>
            <person name="Mallo G."/>
        </authorList>
    </citation>
    <scope>NUCLEOTIDE SEQUENCE [LARGE SCALE GENOMIC DNA]</scope>
    <source>
        <strain evidence="4 5">LG61</strain>
    </source>
</reference>
<dbReference type="HAMAP" id="MF_00974">
    <property type="entry name" value="DNA_primase_DnaG"/>
    <property type="match status" value="1"/>
</dbReference>
<dbReference type="GO" id="GO:0003677">
    <property type="term" value="F:DNA binding"/>
    <property type="evidence" value="ECO:0007669"/>
    <property type="project" value="UniProtKB-KW"/>
</dbReference>
<evidence type="ECO:0000256" key="3">
    <source>
        <dbReference type="PIRSR" id="PIRSR002811-1"/>
    </source>
</evidence>
<dbReference type="SUPFAM" id="SSF117023">
    <property type="entry name" value="DNA primase DnaG, C-terminal domain"/>
    <property type="match status" value="1"/>
</dbReference>
<keyword evidence="1 3" id="KW-0863">Zinc-finger</keyword>
<dbReference type="InterPro" id="IPR002694">
    <property type="entry name" value="Znf_CHC2"/>
</dbReference>
<dbReference type="Gene3D" id="3.90.980.10">
    <property type="entry name" value="DNA primase, catalytic core, N-terminal domain"/>
    <property type="match status" value="1"/>
</dbReference>
<feature type="zinc finger region" description="CHC2-type" evidence="1 3">
    <location>
        <begin position="44"/>
        <end position="68"/>
    </location>
</feature>
<dbReference type="SMART" id="SM00400">
    <property type="entry name" value="ZnF_CHCC"/>
    <property type="match status" value="1"/>
</dbReference>
<sequence>MRSNMSGLIPQPFIDDLLHRTDLVELIDGYVPLKKRGNSHIACCPFHNEKTPSFNVVAKKQFYHCFGCGASGNAISFIMNYLNQGFTDAVETLATRLGLSVPRDGTGEKHKSSLNLYNLMSEVSQYYQKKLKYNGQTAIDYLRSRGLSGEIAKRYHLGYAPEGWHNLEKAFPNNQRELLNTGMLIKSDDGKIYDRYRNRIMFPIHDRNGRVIGFGGRVLDKDQKPKYLNSPETILFQKSRELYGLHQILSQQKTPDSIIVVEGYMDVIALAQHGIFNVVATLGTATSTFHIQLLAKHTKHLIFCFDGDAAGRQAAWRALESSLPHLNAGLDAGFIFLPAEHDPDSLVRNEGKKGFLELLRQATPLHRFFFDTLSKDINLLNPAGKTQLVNAVKPYLQKMVEGSYKQLLIDDLARLTHIESHRLNNLITEKSESKPEVQAAISRSPLRIAIALLLQNPEIYSVAIQQINPELLNEQEHHILLKLLQQLKDNPNANTATLIEFWRNSSYFELIVKLTAWDHQVPEQELTKEFIDVLLFLQKQNREILIRQYIEKSRKTGLTEAERLSLQNLLKERHGQAEIEK</sequence>
<accession>A0A2S6EX83</accession>
<keyword evidence="1 2" id="KW-0548">Nucleotidyltransferase</keyword>
<name>A0A2S6EX83_LEGPN</name>
<dbReference type="SUPFAM" id="SSF57783">
    <property type="entry name" value="Zinc beta-ribbon"/>
    <property type="match status" value="1"/>
</dbReference>
<dbReference type="Gene3D" id="1.20.50.20">
    <property type="entry name" value="DnaG, RNA polymerase domain, helical bundle"/>
    <property type="match status" value="1"/>
</dbReference>
<gene>
    <name evidence="1" type="primary">dnaG</name>
    <name evidence="4" type="ORF">C3928_12025</name>
</gene>
<dbReference type="PANTHER" id="PTHR30313:SF2">
    <property type="entry name" value="DNA PRIMASE"/>
    <property type="match status" value="1"/>
</dbReference>
<keyword evidence="1 2" id="KW-0235">DNA replication</keyword>
<dbReference type="PROSITE" id="PS50880">
    <property type="entry name" value="TOPRIM"/>
    <property type="match status" value="1"/>
</dbReference>
<dbReference type="Pfam" id="PF08275">
    <property type="entry name" value="DNAG_N"/>
    <property type="match status" value="1"/>
</dbReference>
<dbReference type="Gene3D" id="3.40.1360.10">
    <property type="match status" value="1"/>
</dbReference>
<comment type="subunit">
    <text evidence="1">Monomer. Interacts with DnaB.</text>
</comment>
<dbReference type="EMBL" id="PQWY01000016">
    <property type="protein sequence ID" value="PPK29792.1"/>
    <property type="molecule type" value="Genomic_DNA"/>
</dbReference>
<dbReference type="Pfam" id="PF13155">
    <property type="entry name" value="Toprim_2"/>
    <property type="match status" value="1"/>
</dbReference>
<comment type="catalytic activity">
    <reaction evidence="1">
        <text>ssDNA + n NTP = ssDNA/pppN(pN)n-1 hybrid + (n-1) diphosphate.</text>
        <dbReference type="EC" id="2.7.7.101"/>
    </reaction>
</comment>
<dbReference type="Pfam" id="PF08278">
    <property type="entry name" value="DnaG_DnaB_bind"/>
    <property type="match status" value="1"/>
</dbReference>
<dbReference type="GO" id="GO:0005737">
    <property type="term" value="C:cytoplasm"/>
    <property type="evidence" value="ECO:0007669"/>
    <property type="project" value="TreeGrafter"/>
</dbReference>
<dbReference type="InterPro" id="IPR037068">
    <property type="entry name" value="DNA_primase_core_N_sf"/>
</dbReference>
<keyword evidence="1 2" id="KW-0804">Transcription</keyword>
<dbReference type="Gene3D" id="1.10.860.10">
    <property type="entry name" value="DNAb Helicase, Chain A"/>
    <property type="match status" value="1"/>
</dbReference>
<dbReference type="SMART" id="SM00766">
    <property type="entry name" value="DnaG_DnaB_bind"/>
    <property type="match status" value="1"/>
</dbReference>
<dbReference type="SMART" id="SM00493">
    <property type="entry name" value="TOPRIM"/>
    <property type="match status" value="1"/>
</dbReference>
<dbReference type="InterPro" id="IPR016136">
    <property type="entry name" value="DNA_helicase_N/primase_C"/>
</dbReference>
<dbReference type="GO" id="GO:0008270">
    <property type="term" value="F:zinc ion binding"/>
    <property type="evidence" value="ECO:0007669"/>
    <property type="project" value="UniProtKB-UniRule"/>
</dbReference>
<dbReference type="FunFam" id="3.40.1360.10:FF:000002">
    <property type="entry name" value="DNA primase"/>
    <property type="match status" value="1"/>
</dbReference>
<dbReference type="InterPro" id="IPR019475">
    <property type="entry name" value="DNA_primase_DnaB-bd"/>
</dbReference>
<dbReference type="Pfam" id="PF10410">
    <property type="entry name" value="DnaB_bind"/>
    <property type="match status" value="1"/>
</dbReference>
<keyword evidence="1 2" id="KW-0808">Transferase</keyword>
<evidence type="ECO:0000256" key="2">
    <source>
        <dbReference type="PIRNR" id="PIRNR002811"/>
    </source>
</evidence>
<comment type="cofactor">
    <cofactor evidence="1 2 3">
        <name>Zn(2+)</name>
        <dbReference type="ChEBI" id="CHEBI:29105"/>
    </cofactor>
    <text evidence="1 2 3">Binds 1 zinc ion per monomer.</text>
</comment>
<dbReference type="InterPro" id="IPR006295">
    <property type="entry name" value="DNA_primase_DnaG"/>
</dbReference>
<dbReference type="GO" id="GO:1990077">
    <property type="term" value="C:primosome complex"/>
    <property type="evidence" value="ECO:0007669"/>
    <property type="project" value="UniProtKB-KW"/>
</dbReference>
<comment type="similarity">
    <text evidence="1 2">Belongs to the DnaG primase family.</text>
</comment>
<keyword evidence="1" id="KW-0238">DNA-binding</keyword>
<proteinExistence type="inferred from homology"/>
<dbReference type="InterPro" id="IPR030846">
    <property type="entry name" value="DnaG_bac"/>
</dbReference>
<dbReference type="InterPro" id="IPR034151">
    <property type="entry name" value="TOPRIM_DnaG_bac"/>
</dbReference>
<dbReference type="SUPFAM" id="SSF56731">
    <property type="entry name" value="DNA primase core"/>
    <property type="match status" value="1"/>
</dbReference>
<comment type="function">
    <text evidence="1 2">RNA polymerase that catalyzes the synthesis of short RNA molecules used as primers for DNA polymerase during DNA replication.</text>
</comment>
<dbReference type="PANTHER" id="PTHR30313">
    <property type="entry name" value="DNA PRIMASE"/>
    <property type="match status" value="1"/>
</dbReference>
<dbReference type="GO" id="GO:0006269">
    <property type="term" value="P:DNA replication, synthesis of primer"/>
    <property type="evidence" value="ECO:0007669"/>
    <property type="project" value="UniProtKB-UniRule"/>
</dbReference>
<comment type="domain">
    <text evidence="1">Contains an N-terminal zinc-binding domain, a central core domain that contains the primase activity, and a C-terminal DnaB-binding domain.</text>
</comment>
<dbReference type="OrthoDB" id="9803773at2"/>
<dbReference type="InterPro" id="IPR050219">
    <property type="entry name" value="DnaG_primase"/>
</dbReference>
<dbReference type="AlphaFoldDB" id="A0A2S6EX83"/>
<dbReference type="EC" id="2.7.7.101" evidence="1"/>
<keyword evidence="1 2" id="KW-0862">Zinc</keyword>
<protein>
    <recommendedName>
        <fullName evidence="1 2">DNA primase</fullName>
        <ecNumber evidence="1">2.7.7.101</ecNumber>
    </recommendedName>
</protein>
<dbReference type="Proteomes" id="UP000239239">
    <property type="component" value="Unassembled WGS sequence"/>
</dbReference>
<evidence type="ECO:0000256" key="1">
    <source>
        <dbReference type="HAMAP-Rule" id="MF_00974"/>
    </source>
</evidence>
<dbReference type="FunFam" id="3.90.980.10:FF:000001">
    <property type="entry name" value="DNA primase"/>
    <property type="match status" value="1"/>
</dbReference>
<dbReference type="InterPro" id="IPR006171">
    <property type="entry name" value="TOPRIM_dom"/>
</dbReference>
<dbReference type="PIRSF" id="PIRSF002811">
    <property type="entry name" value="DnaG"/>
    <property type="match status" value="1"/>
</dbReference>
<dbReference type="Pfam" id="PF01807">
    <property type="entry name" value="Zn_ribbon_DnaG"/>
    <property type="match status" value="1"/>
</dbReference>
<dbReference type="Gene3D" id="3.90.580.10">
    <property type="entry name" value="Zinc finger, CHC2-type domain"/>
    <property type="match status" value="1"/>
</dbReference>
<dbReference type="NCBIfam" id="TIGR01391">
    <property type="entry name" value="dnaG"/>
    <property type="match status" value="1"/>
</dbReference>